<dbReference type="InterPro" id="IPR011033">
    <property type="entry name" value="PRC_barrel-like_sf"/>
</dbReference>
<dbReference type="EMBL" id="SMLW01000244">
    <property type="protein sequence ID" value="MTI23594.1"/>
    <property type="molecule type" value="Genomic_DNA"/>
</dbReference>
<comment type="caution">
    <text evidence="2">The sequence shown here is derived from an EMBL/GenBank/DDBJ whole genome shotgun (WGS) entry which is preliminary data.</text>
</comment>
<evidence type="ECO:0000313" key="3">
    <source>
        <dbReference type="Proteomes" id="UP000798808"/>
    </source>
</evidence>
<protein>
    <submittedName>
        <fullName evidence="2">PRC-barrel domain containing protein</fullName>
    </submittedName>
</protein>
<evidence type="ECO:0000259" key="1">
    <source>
        <dbReference type="Pfam" id="PF05239"/>
    </source>
</evidence>
<name>A0ABW9RHR5_9BACT</name>
<sequence length="119" mass="13449">MNTQLISATTIEGTEVVNAKGENIGEIKDLMIDWENGTVAYAVLSFGGFLGFGEKLFAIPTEALEFDPSDQDTIILDIEKEHLENAPGFDKDEWPTSADRTFINSIYKHYGYEPYWTKY</sequence>
<accession>A0ABW9RHR5</accession>
<dbReference type="InterPro" id="IPR027275">
    <property type="entry name" value="PRC-brl_dom"/>
</dbReference>
<feature type="domain" description="PRC-barrel" evidence="1">
    <location>
        <begin position="6"/>
        <end position="82"/>
    </location>
</feature>
<dbReference type="SUPFAM" id="SSF50346">
    <property type="entry name" value="PRC-barrel domain"/>
    <property type="match status" value="1"/>
</dbReference>
<keyword evidence="3" id="KW-1185">Reference proteome</keyword>
<dbReference type="Gene3D" id="2.30.30.240">
    <property type="entry name" value="PRC-barrel domain"/>
    <property type="match status" value="1"/>
</dbReference>
<gene>
    <name evidence="2" type="ORF">E1163_01380</name>
</gene>
<reference evidence="2 3" key="1">
    <citation type="submission" date="2019-02" db="EMBL/GenBank/DDBJ databases">
        <authorList>
            <person name="Goldberg S.R."/>
            <person name="Haltli B.A."/>
            <person name="Correa H."/>
            <person name="Russell K.G."/>
        </authorList>
    </citation>
    <scope>NUCLEOTIDE SEQUENCE [LARGE SCALE GENOMIC DNA]</scope>
    <source>
        <strain evidence="2 3">JCM 16186</strain>
    </source>
</reference>
<dbReference type="PANTHER" id="PTHR36505">
    <property type="entry name" value="BLR1072 PROTEIN"/>
    <property type="match status" value="1"/>
</dbReference>
<dbReference type="RefSeq" id="WP_155168736.1">
    <property type="nucleotide sequence ID" value="NZ_BAAAFL010000017.1"/>
</dbReference>
<dbReference type="PANTHER" id="PTHR36505:SF1">
    <property type="entry name" value="BLR1072 PROTEIN"/>
    <property type="match status" value="1"/>
</dbReference>
<evidence type="ECO:0000313" key="2">
    <source>
        <dbReference type="EMBL" id="MTI23594.1"/>
    </source>
</evidence>
<dbReference type="Pfam" id="PF05239">
    <property type="entry name" value="PRC"/>
    <property type="match status" value="1"/>
</dbReference>
<proteinExistence type="predicted"/>
<organism evidence="2 3">
    <name type="scientific">Fulvivirga kasyanovii</name>
    <dbReference type="NCBI Taxonomy" id="396812"/>
    <lineage>
        <taxon>Bacteria</taxon>
        <taxon>Pseudomonadati</taxon>
        <taxon>Bacteroidota</taxon>
        <taxon>Cytophagia</taxon>
        <taxon>Cytophagales</taxon>
        <taxon>Fulvivirgaceae</taxon>
        <taxon>Fulvivirga</taxon>
    </lineage>
</organism>
<dbReference type="Proteomes" id="UP000798808">
    <property type="component" value="Unassembled WGS sequence"/>
</dbReference>